<dbReference type="OrthoDB" id="21270at2759"/>
<dbReference type="InterPro" id="IPR046465">
    <property type="entry name" value="BORCS6_C"/>
</dbReference>
<evidence type="ECO:0000313" key="3">
    <source>
        <dbReference type="EMBL" id="ONK79649.1"/>
    </source>
</evidence>
<dbReference type="Proteomes" id="UP000243459">
    <property type="component" value="Chromosome 1"/>
</dbReference>
<reference evidence="4" key="1">
    <citation type="journal article" date="2017" name="Nat. Commun.">
        <title>The asparagus genome sheds light on the origin and evolution of a young Y chromosome.</title>
        <authorList>
            <person name="Harkess A."/>
            <person name="Zhou J."/>
            <person name="Xu C."/>
            <person name="Bowers J.E."/>
            <person name="Van der Hulst R."/>
            <person name="Ayyampalayam S."/>
            <person name="Mercati F."/>
            <person name="Riccardi P."/>
            <person name="McKain M.R."/>
            <person name="Kakrana A."/>
            <person name="Tang H."/>
            <person name="Ray J."/>
            <person name="Groenendijk J."/>
            <person name="Arikit S."/>
            <person name="Mathioni S.M."/>
            <person name="Nakano M."/>
            <person name="Shan H."/>
            <person name="Telgmann-Rauber A."/>
            <person name="Kanno A."/>
            <person name="Yue Z."/>
            <person name="Chen H."/>
            <person name="Li W."/>
            <person name="Chen Y."/>
            <person name="Xu X."/>
            <person name="Zhang Y."/>
            <person name="Luo S."/>
            <person name="Chen H."/>
            <person name="Gao J."/>
            <person name="Mao Z."/>
            <person name="Pires J.C."/>
            <person name="Luo M."/>
            <person name="Kudrna D."/>
            <person name="Wing R.A."/>
            <person name="Meyers B.C."/>
            <person name="Yi K."/>
            <person name="Kong H."/>
            <person name="Lavrijsen P."/>
            <person name="Sunseri F."/>
            <person name="Falavigna A."/>
            <person name="Ye Y."/>
            <person name="Leebens-Mack J.H."/>
            <person name="Chen G."/>
        </authorList>
    </citation>
    <scope>NUCLEOTIDE SEQUENCE [LARGE SCALE GENOMIC DNA]</scope>
    <source>
        <strain evidence="4">cv. DH0086</strain>
    </source>
</reference>
<dbReference type="EMBL" id="CM007381">
    <property type="protein sequence ID" value="ONK79649.1"/>
    <property type="molecule type" value="Genomic_DNA"/>
</dbReference>
<dbReference type="PANTHER" id="PTHR39708:SF2">
    <property type="entry name" value="BLOC-1-RELATED COMPLEX SUBUNIT 6 C-TERMINAL HELIX DOMAIN-CONTAINING PROTEIN"/>
    <property type="match status" value="1"/>
</dbReference>
<dbReference type="Gramene" id="ONK79649">
    <property type="protein sequence ID" value="ONK79649"/>
    <property type="gene ID" value="A4U43_C01F8520"/>
</dbReference>
<accession>A0A5P1FRP4</accession>
<dbReference type="PANTHER" id="PTHR39708">
    <property type="entry name" value="OS07G0483400 PROTEIN"/>
    <property type="match status" value="1"/>
</dbReference>
<name>A0A5P1FRP4_ASPOF</name>
<feature type="region of interest" description="Disordered" evidence="1">
    <location>
        <begin position="1"/>
        <end position="31"/>
    </location>
</feature>
<evidence type="ECO:0000313" key="4">
    <source>
        <dbReference type="Proteomes" id="UP000243459"/>
    </source>
</evidence>
<dbReference type="OMA" id="NQEMKGM"/>
<sequence>MEGIEHQNSQNLETLQNPSISQQDPEPTEAKPAAALDRNEIFKALEIVERDAVAIADSYASLFSSLRMALSEATSTSVENMQCFSDVVGSIQESALDAATKGNRYINSCLRLSEELKGMETLALQLKVLRKNVDALDSAVDRLVRLP</sequence>
<proteinExistence type="predicted"/>
<protein>
    <recommendedName>
        <fullName evidence="2">BLOC-1-related complex subunit 6 C-terminal helix domain-containing protein</fullName>
    </recommendedName>
</protein>
<dbReference type="AlphaFoldDB" id="A0A5P1FRP4"/>
<gene>
    <name evidence="3" type="ORF">A4U43_C01F8520</name>
</gene>
<evidence type="ECO:0000259" key="2">
    <source>
        <dbReference type="Pfam" id="PF10157"/>
    </source>
</evidence>
<dbReference type="Pfam" id="PF10157">
    <property type="entry name" value="BORCS6"/>
    <property type="match status" value="1"/>
</dbReference>
<feature type="domain" description="BLOC-1-related complex subunit 6 C-terminal helix" evidence="2">
    <location>
        <begin position="42"/>
        <end position="137"/>
    </location>
</feature>
<keyword evidence="4" id="KW-1185">Reference proteome</keyword>
<evidence type="ECO:0000256" key="1">
    <source>
        <dbReference type="SAM" id="MobiDB-lite"/>
    </source>
</evidence>
<organism evidence="3 4">
    <name type="scientific">Asparagus officinalis</name>
    <name type="common">Garden asparagus</name>
    <dbReference type="NCBI Taxonomy" id="4686"/>
    <lineage>
        <taxon>Eukaryota</taxon>
        <taxon>Viridiplantae</taxon>
        <taxon>Streptophyta</taxon>
        <taxon>Embryophyta</taxon>
        <taxon>Tracheophyta</taxon>
        <taxon>Spermatophyta</taxon>
        <taxon>Magnoliopsida</taxon>
        <taxon>Liliopsida</taxon>
        <taxon>Asparagales</taxon>
        <taxon>Asparagaceae</taxon>
        <taxon>Asparagoideae</taxon>
        <taxon>Asparagus</taxon>
    </lineage>
</organism>
<feature type="compositionally biased region" description="Polar residues" evidence="1">
    <location>
        <begin position="1"/>
        <end position="25"/>
    </location>
</feature>